<reference evidence="1" key="2">
    <citation type="journal article" date="2022" name="New Phytol.">
        <title>Evolutionary transition to the ectomycorrhizal habit in the genomes of a hyperdiverse lineage of mushroom-forming fungi.</title>
        <authorList>
            <person name="Looney B."/>
            <person name="Miyauchi S."/>
            <person name="Morin E."/>
            <person name="Drula E."/>
            <person name="Courty P.E."/>
            <person name="Kohler A."/>
            <person name="Kuo A."/>
            <person name="LaButti K."/>
            <person name="Pangilinan J."/>
            <person name="Lipzen A."/>
            <person name="Riley R."/>
            <person name="Andreopoulos W."/>
            <person name="He G."/>
            <person name="Johnson J."/>
            <person name="Nolan M."/>
            <person name="Tritt A."/>
            <person name="Barry K.W."/>
            <person name="Grigoriev I.V."/>
            <person name="Nagy L.G."/>
            <person name="Hibbett D."/>
            <person name="Henrissat B."/>
            <person name="Matheny P.B."/>
            <person name="Labbe J."/>
            <person name="Martin F.M."/>
        </authorList>
    </citation>
    <scope>NUCLEOTIDE SEQUENCE</scope>
    <source>
        <strain evidence="1">HHB10654</strain>
    </source>
</reference>
<dbReference type="Proteomes" id="UP000814140">
    <property type="component" value="Unassembled WGS sequence"/>
</dbReference>
<accession>A0ACB8TE82</accession>
<dbReference type="EMBL" id="MU277192">
    <property type="protein sequence ID" value="KAI0066711.1"/>
    <property type="molecule type" value="Genomic_DNA"/>
</dbReference>
<comment type="caution">
    <text evidence="1">The sequence shown here is derived from an EMBL/GenBank/DDBJ whole genome shotgun (WGS) entry which is preliminary data.</text>
</comment>
<gene>
    <name evidence="1" type="ORF">BV25DRAFT_1849364</name>
</gene>
<sequence>MDNSDPRKSPPSDQHGKAKPDPPPVQMASVPPASFYGTSSQRPPPLPDRPATLGSSNTQFYVTNPSPSAELSPFREPELVPDDESMPDFTKLADVEDTAPRPFQFDTYTPRDNTDAWATGWQSDPGPWSAAGVSMTTVNRVDISARNDYEETHWWDKWVRDANRRPGPGLLPPLLADRLHDPDHSLYSVSVTPPDLKMPPPPPRADGAPPDPALLHPASQPTAEEVRMAVPHPNAYYCRRDNGWVLLIWKSSSMLPPLAASFNAAHPEVPLPDHNTRRRTQSCIGDSGRQFGPENRTHHFHVYERAVDARTVTPPFRRSEWEEGQKKKQRRRKMTLRLDELENADALLEHAATVEEPMEIEEDAGEVEGDLLDLYVCCQCSFYALASKVIGGVIPAKLLDELVKDKFENPILGKNGHETAMMALETILTIIENRLWRNESRLLPVSRKTFKTKLGWTPLMRKIFQSLDFETTIDADAPPAENLQLVPPKIDPSTPAGKLSRSKLLRAWVELGAWITDYRRRFSPNLKDFAPHKLWLQVDNAREIYQTAIGAHPDQIARPPLPTSLEGEDQLQNVWTLLGMTETTYSWELMTFAYLAQCRCDPAHTIDYFTAFYDIFELMSRKGDIPPTELQSIILEERTRNRFTHENLQDAVKLLGFGKDGPLRLELDEVGNDQSGTEFIENAWKDAVRRAWRDPDASKLMEVNDAFRMIAEARENPLLHRIWELAKDGGMTPERAYNTLDIPKEIDDALLITIYSMRVMDQPNQAEKMREAISVIAETRESDRLRQFLITGADPGDVIIPTRSDWPRGLNQLGNTCYLNSLLQYFYTIKDLRDAVAPLLESSAKAIEDDKLTDDDLKRHRVGGRLVTRREILRSKKFVGQLAELFHQLEYNEAAAVTPTLELAKLALVTSKDEEEDDADKNGTDSSNDTDATLVEDAPPRATVPDSPMGSPGEGSSSSVLGKRSRDREFGPEPEIIEEPVVDLEMGMDQDAMPSDEPTRSEIVLKPPPLPPRKAPSSESTMMFGRQHDVSECMDNCIFQIETALLKFNDLGGSEEGKSSIVKRLFFGTLKQRITVAPPDDPRSRPSIHEKEDLFSLLPVNVSDEGFDLYDGLSGYFDDVVEFESKKARMEVTLVELPPVLQIQLQRAQFDRETLQPYKSQAFVKFGETIYMDRFLDDANPEKKERSKSIHLELSTCRDRIHLLTTGKHAPFAPALANSYEFLTGQAIVELPELDQEFRDQLKSEQDYLKTELEGLRARASKLKEELEEIWLGEHNAAYELTSVFIHRGSSPSWGHYFFYSRHLPENPDSWFKYNDSDVSIVPKDEVLADTTGSTANPYMLVYVRKGSDMINTVKRFDPNAIEIAES</sequence>
<organism evidence="1 2">
    <name type="scientific">Artomyces pyxidatus</name>
    <dbReference type="NCBI Taxonomy" id="48021"/>
    <lineage>
        <taxon>Eukaryota</taxon>
        <taxon>Fungi</taxon>
        <taxon>Dikarya</taxon>
        <taxon>Basidiomycota</taxon>
        <taxon>Agaricomycotina</taxon>
        <taxon>Agaricomycetes</taxon>
        <taxon>Russulales</taxon>
        <taxon>Auriscalpiaceae</taxon>
        <taxon>Artomyces</taxon>
    </lineage>
</organism>
<proteinExistence type="predicted"/>
<protein>
    <submittedName>
        <fullName evidence="1">Cysteine proteinase</fullName>
    </submittedName>
</protein>
<keyword evidence="2" id="KW-1185">Reference proteome</keyword>
<name>A0ACB8TE82_9AGAM</name>
<evidence type="ECO:0000313" key="2">
    <source>
        <dbReference type="Proteomes" id="UP000814140"/>
    </source>
</evidence>
<evidence type="ECO:0000313" key="1">
    <source>
        <dbReference type="EMBL" id="KAI0066711.1"/>
    </source>
</evidence>
<reference evidence="1" key="1">
    <citation type="submission" date="2021-03" db="EMBL/GenBank/DDBJ databases">
        <authorList>
            <consortium name="DOE Joint Genome Institute"/>
            <person name="Ahrendt S."/>
            <person name="Looney B.P."/>
            <person name="Miyauchi S."/>
            <person name="Morin E."/>
            <person name="Drula E."/>
            <person name="Courty P.E."/>
            <person name="Chicoki N."/>
            <person name="Fauchery L."/>
            <person name="Kohler A."/>
            <person name="Kuo A."/>
            <person name="Labutti K."/>
            <person name="Pangilinan J."/>
            <person name="Lipzen A."/>
            <person name="Riley R."/>
            <person name="Andreopoulos W."/>
            <person name="He G."/>
            <person name="Johnson J."/>
            <person name="Barry K.W."/>
            <person name="Grigoriev I.V."/>
            <person name="Nagy L."/>
            <person name="Hibbett D."/>
            <person name="Henrissat B."/>
            <person name="Matheny P.B."/>
            <person name="Labbe J."/>
            <person name="Martin F."/>
        </authorList>
    </citation>
    <scope>NUCLEOTIDE SEQUENCE</scope>
    <source>
        <strain evidence="1">HHB10654</strain>
    </source>
</reference>